<dbReference type="STRING" id="2594813.A0A395MJ49"/>
<dbReference type="Proteomes" id="UP000265631">
    <property type="component" value="Unassembled WGS sequence"/>
</dbReference>
<dbReference type="AlphaFoldDB" id="A0A395MJ49"/>
<reference evidence="1 2" key="1">
    <citation type="journal article" date="2018" name="PLoS Pathog.">
        <title>Evolution of structural diversity of trichothecenes, a family of toxins produced by plant pathogenic and entomopathogenic fungi.</title>
        <authorList>
            <person name="Proctor R.H."/>
            <person name="McCormick S.P."/>
            <person name="Kim H.S."/>
            <person name="Cardoza R.E."/>
            <person name="Stanley A.M."/>
            <person name="Lindo L."/>
            <person name="Kelly A."/>
            <person name="Brown D.W."/>
            <person name="Lee T."/>
            <person name="Vaughan M.M."/>
            <person name="Alexander N.J."/>
            <person name="Busman M."/>
            <person name="Gutierrez S."/>
        </authorList>
    </citation>
    <scope>NUCLEOTIDE SEQUENCE [LARGE SCALE GENOMIC DNA]</scope>
    <source>
        <strain evidence="1 2">NRRL 13405</strain>
    </source>
</reference>
<sequence length="101" mass="11142">MAAWFDDSSEQAKAHASVTKKDALLSDEDVANAGAYEADKKWHEQVGESGKPTSHIDAMEILKGFSHPFIDQESHLVPSIDADNAKKICERILEKAVAQEY</sequence>
<protein>
    <submittedName>
        <fullName evidence="1">Cipc1 protein, concanamycin induced protein c</fullName>
    </submittedName>
</protein>
<organism evidence="1 2">
    <name type="scientific">Fusarium flagelliforme</name>
    <dbReference type="NCBI Taxonomy" id="2675880"/>
    <lineage>
        <taxon>Eukaryota</taxon>
        <taxon>Fungi</taxon>
        <taxon>Dikarya</taxon>
        <taxon>Ascomycota</taxon>
        <taxon>Pezizomycotina</taxon>
        <taxon>Sordariomycetes</taxon>
        <taxon>Hypocreomycetidae</taxon>
        <taxon>Hypocreales</taxon>
        <taxon>Nectriaceae</taxon>
        <taxon>Fusarium</taxon>
        <taxon>Fusarium incarnatum-equiseti species complex</taxon>
    </lineage>
</organism>
<dbReference type="OrthoDB" id="5000591at2759"/>
<keyword evidence="2" id="KW-1185">Reference proteome</keyword>
<comment type="caution">
    <text evidence="1">The sequence shown here is derived from an EMBL/GenBank/DDBJ whole genome shotgun (WGS) entry which is preliminary data.</text>
</comment>
<evidence type="ECO:0000313" key="2">
    <source>
        <dbReference type="Proteomes" id="UP000265631"/>
    </source>
</evidence>
<dbReference type="InterPro" id="IPR022234">
    <property type="entry name" value="DUF3759"/>
</dbReference>
<gene>
    <name evidence="1" type="ORF">FIE12Z_7685</name>
</gene>
<dbReference type="Pfam" id="PF12585">
    <property type="entry name" value="DUF3759"/>
    <property type="match status" value="1"/>
</dbReference>
<accession>A0A395MJ49</accession>
<evidence type="ECO:0000313" key="1">
    <source>
        <dbReference type="EMBL" id="RFN47962.1"/>
    </source>
</evidence>
<dbReference type="EMBL" id="PXXK01000222">
    <property type="protein sequence ID" value="RFN47962.1"/>
    <property type="molecule type" value="Genomic_DNA"/>
</dbReference>
<name>A0A395MJ49_9HYPO</name>
<proteinExistence type="predicted"/>